<dbReference type="Ensembl" id="ENSNMLT00000048999.1">
    <property type="protein sequence ID" value="ENSNMLP00000044145.1"/>
    <property type="gene ID" value="ENSNMLG00000026730.1"/>
</dbReference>
<evidence type="ECO:0000256" key="2">
    <source>
        <dbReference type="ARBA" id="ARBA00022946"/>
    </source>
</evidence>
<evidence type="ECO:0000313" key="4">
    <source>
        <dbReference type="Proteomes" id="UP000694523"/>
    </source>
</evidence>
<evidence type="ECO:0000256" key="1">
    <source>
        <dbReference type="ARBA" id="ARBA00007692"/>
    </source>
</evidence>
<reference evidence="3" key="1">
    <citation type="submission" date="2025-08" db="UniProtKB">
        <authorList>
            <consortium name="Ensembl"/>
        </authorList>
    </citation>
    <scope>IDENTIFICATION</scope>
</reference>
<dbReference type="GO" id="GO:0006393">
    <property type="term" value="P:termination of mitochondrial transcription"/>
    <property type="evidence" value="ECO:0007669"/>
    <property type="project" value="TreeGrafter"/>
</dbReference>
<protein>
    <submittedName>
        <fullName evidence="3">Uncharacterized protein</fullName>
    </submittedName>
</protein>
<dbReference type="Proteomes" id="UP000694523">
    <property type="component" value="Unplaced"/>
</dbReference>
<proteinExistence type="inferred from homology"/>
<dbReference type="GO" id="GO:0003676">
    <property type="term" value="F:nucleic acid binding"/>
    <property type="evidence" value="ECO:0007669"/>
    <property type="project" value="InterPro"/>
</dbReference>
<dbReference type="Gene3D" id="1.25.70.10">
    <property type="entry name" value="Transcription termination factor 3, mitochondrial"/>
    <property type="match status" value="1"/>
</dbReference>
<reference evidence="3" key="2">
    <citation type="submission" date="2025-09" db="UniProtKB">
        <authorList>
            <consortium name="Ensembl"/>
        </authorList>
    </citation>
    <scope>IDENTIFICATION</scope>
</reference>
<dbReference type="InterPro" id="IPR003690">
    <property type="entry name" value="MTERF"/>
</dbReference>
<dbReference type="SMART" id="SM00733">
    <property type="entry name" value="Mterf"/>
    <property type="match status" value="3"/>
</dbReference>
<dbReference type="Pfam" id="PF02536">
    <property type="entry name" value="mTERF"/>
    <property type="match status" value="1"/>
</dbReference>
<evidence type="ECO:0000313" key="3">
    <source>
        <dbReference type="Ensembl" id="ENSNMLP00000044145.1"/>
    </source>
</evidence>
<keyword evidence="2" id="KW-0809">Transit peptide</keyword>
<organism evidence="3 4">
    <name type="scientific">Neogobius melanostomus</name>
    <name type="common">round goby</name>
    <dbReference type="NCBI Taxonomy" id="47308"/>
    <lineage>
        <taxon>Eukaryota</taxon>
        <taxon>Metazoa</taxon>
        <taxon>Chordata</taxon>
        <taxon>Craniata</taxon>
        <taxon>Vertebrata</taxon>
        <taxon>Euteleostomi</taxon>
        <taxon>Actinopterygii</taxon>
        <taxon>Neopterygii</taxon>
        <taxon>Teleostei</taxon>
        <taxon>Neoteleostei</taxon>
        <taxon>Acanthomorphata</taxon>
        <taxon>Gobiaria</taxon>
        <taxon>Gobiiformes</taxon>
        <taxon>Gobioidei</taxon>
        <taxon>Gobiidae</taxon>
        <taxon>Benthophilinae</taxon>
        <taxon>Neogobiini</taxon>
        <taxon>Neogobius</taxon>
    </lineage>
</organism>
<dbReference type="GO" id="GO:0005759">
    <property type="term" value="C:mitochondrial matrix"/>
    <property type="evidence" value="ECO:0007669"/>
    <property type="project" value="TreeGrafter"/>
</dbReference>
<name>A0A8C6V543_9GOBI</name>
<accession>A0A8C6V543</accession>
<sequence>MTPRFFTWELKGTPRSRVCSVLPNITISVLLSHNRPENPHTIDALRKLSVEIGKSCKFKSWVLSETDMGADPALIPSILQNHPEAILYRPYDIAAQKDLWMSVCASECELISIIEKFFMTYCHENQSANLHCLQSLGLSKRVIGKVMASAPQSFSQPVQMNKEVIHTLRETYLDLGGDEYNLRVWLQKLLGLNPYILLWPAAAWWDGLCFLTDEGFTKEEILCLVSSLKASLAELQPQTMHQALSFIEQAQDCSKEELKQIVICSPAILSYSFPTLVERFYGLMDIGLKSEQMKESPAVLEQSTHTVLYRIQKLASCGYDIHSGTLDIIVGSKRSFDMICGMSREKSSPEFPSSLVN</sequence>
<comment type="similarity">
    <text evidence="1">Belongs to the mTERF family.</text>
</comment>
<dbReference type="PANTHER" id="PTHR15437">
    <property type="entry name" value="TRANSCRIPTION TERMINATION FACTOR, MITOCHONDRIAL"/>
    <property type="match status" value="1"/>
</dbReference>
<keyword evidence="4" id="KW-1185">Reference proteome</keyword>
<dbReference type="AlphaFoldDB" id="A0A8C6V543"/>
<dbReference type="InterPro" id="IPR038538">
    <property type="entry name" value="MTERF_sf"/>
</dbReference>
<dbReference type="PANTHER" id="PTHR15437:SF1">
    <property type="entry name" value="TRANSCRIPTION TERMINATION FACTOR 2, MITOCHONDRIAL"/>
    <property type="match status" value="1"/>
</dbReference>